<dbReference type="Pfam" id="PF02423">
    <property type="entry name" value="OCD_Mu_crystall"/>
    <property type="match status" value="1"/>
</dbReference>
<evidence type="ECO:0000313" key="3">
    <source>
        <dbReference type="Proteomes" id="UP000198889"/>
    </source>
</evidence>
<sequence length="337" mass="35196">MSRMLVLTETDLRPIIGLDASAVDGIEAAFAALVTKPVAMPPILRLDIPEHRGEVDVKTAYVPGLDGFAIKVSPGFFDNPLLGLPSLNGLMILFSTRTGLVEALLLDNGYLTDVRTAAAGAVAARHLARPEVSVAAILGAGMQARLQLEALTLVRPIREARIWARDAAKAAATARDLTARLGFPVIASADPEQAVRGADIVVTTTPAERPILKAEWLEPGQHVTAMGADSEHKNEIDPAAFARVTYIADRLSQTRRLGELHHALSAGLIPADAAFAELGEVIAGTATGRTSPDEITLADLTGTGVQDTAIANLALARARDAGAGRPIDTKAAAGDIA</sequence>
<reference evidence="3" key="1">
    <citation type="submission" date="2016-10" db="EMBL/GenBank/DDBJ databases">
        <authorList>
            <person name="Varghese N."/>
            <person name="Submissions S."/>
        </authorList>
    </citation>
    <scope>NUCLEOTIDE SEQUENCE [LARGE SCALE GENOMIC DNA]</scope>
    <source>
        <strain evidence="3">CGMCC 1.1761</strain>
    </source>
</reference>
<comment type="similarity">
    <text evidence="1">Belongs to the ornithine cyclodeaminase/mu-crystallin family.</text>
</comment>
<dbReference type="InterPro" id="IPR036291">
    <property type="entry name" value="NAD(P)-bd_dom_sf"/>
</dbReference>
<name>A0A1G4UMV8_9HYPH</name>
<dbReference type="PANTHER" id="PTHR13812">
    <property type="entry name" value="KETIMINE REDUCTASE MU-CRYSTALLIN"/>
    <property type="match status" value="1"/>
</dbReference>
<dbReference type="GO" id="GO:0005737">
    <property type="term" value="C:cytoplasm"/>
    <property type="evidence" value="ECO:0007669"/>
    <property type="project" value="TreeGrafter"/>
</dbReference>
<dbReference type="Proteomes" id="UP000198889">
    <property type="component" value="Unassembled WGS sequence"/>
</dbReference>
<gene>
    <name evidence="2" type="ORF">SAMN05660859_4211</name>
</gene>
<proteinExistence type="inferred from homology"/>
<dbReference type="Gene3D" id="3.30.1780.10">
    <property type="entry name" value="ornithine cyclodeaminase, domain 1"/>
    <property type="match status" value="1"/>
</dbReference>
<dbReference type="SUPFAM" id="SSF51735">
    <property type="entry name" value="NAD(P)-binding Rossmann-fold domains"/>
    <property type="match status" value="1"/>
</dbReference>
<dbReference type="PIRSF" id="PIRSF001439">
    <property type="entry name" value="CryM"/>
    <property type="match status" value="1"/>
</dbReference>
<keyword evidence="3" id="KW-1185">Reference proteome</keyword>
<organism evidence="2 3">
    <name type="scientific">Ancylobacter rudongensis</name>
    <dbReference type="NCBI Taxonomy" id="177413"/>
    <lineage>
        <taxon>Bacteria</taxon>
        <taxon>Pseudomonadati</taxon>
        <taxon>Pseudomonadota</taxon>
        <taxon>Alphaproteobacteria</taxon>
        <taxon>Hyphomicrobiales</taxon>
        <taxon>Xanthobacteraceae</taxon>
        <taxon>Ancylobacter</taxon>
    </lineage>
</organism>
<dbReference type="FunFam" id="3.40.50.720:FF:000311">
    <property type="entry name" value="Ornithine cyclodeaminase"/>
    <property type="match status" value="1"/>
</dbReference>
<evidence type="ECO:0000313" key="2">
    <source>
        <dbReference type="EMBL" id="SCW95008.1"/>
    </source>
</evidence>
<protein>
    <submittedName>
        <fullName evidence="2">Ornithine cyclodeaminase</fullName>
    </submittedName>
</protein>
<dbReference type="InterPro" id="IPR014334">
    <property type="entry name" value="Ectoine_EutC"/>
</dbReference>
<dbReference type="GO" id="GO:0019752">
    <property type="term" value="P:carboxylic acid metabolic process"/>
    <property type="evidence" value="ECO:0007669"/>
    <property type="project" value="UniProtKB-ARBA"/>
</dbReference>
<dbReference type="STRING" id="177413.SAMN05660859_4211"/>
<accession>A0A1G4UMV8</accession>
<dbReference type="InterPro" id="IPR023401">
    <property type="entry name" value="ODC_N"/>
</dbReference>
<dbReference type="NCBIfam" id="NF006141">
    <property type="entry name" value="PRK08291.1"/>
    <property type="match status" value="1"/>
</dbReference>
<dbReference type="GO" id="GO:0016491">
    <property type="term" value="F:oxidoreductase activity"/>
    <property type="evidence" value="ECO:0007669"/>
    <property type="project" value="UniProtKB-ARBA"/>
</dbReference>
<dbReference type="NCBIfam" id="TIGR02992">
    <property type="entry name" value="ectoine_eutC"/>
    <property type="match status" value="1"/>
</dbReference>
<dbReference type="EMBL" id="FMTP01000009">
    <property type="protein sequence ID" value="SCW95008.1"/>
    <property type="molecule type" value="Genomic_DNA"/>
</dbReference>
<dbReference type="PANTHER" id="PTHR13812:SF19">
    <property type="entry name" value="KETIMINE REDUCTASE MU-CRYSTALLIN"/>
    <property type="match status" value="1"/>
</dbReference>
<evidence type="ECO:0000256" key="1">
    <source>
        <dbReference type="ARBA" id="ARBA00008903"/>
    </source>
</evidence>
<dbReference type="InterPro" id="IPR003462">
    <property type="entry name" value="ODC_Mu_crystall"/>
</dbReference>
<dbReference type="RefSeq" id="WP_091443850.1">
    <property type="nucleotide sequence ID" value="NZ_FMTP01000009.1"/>
</dbReference>
<dbReference type="Gene3D" id="3.40.50.720">
    <property type="entry name" value="NAD(P)-binding Rossmann-like Domain"/>
    <property type="match status" value="1"/>
</dbReference>
<dbReference type="AlphaFoldDB" id="A0A1G4UMV8"/>